<sequence>MRSHAQPGCKPHSHSAHPANGDPLALNTRPHAQPGCKPRSHSAHPVSLAAFDTLNCDQLALITRHHAAWLADSGTTSHLCINRDAFLTYTTVSNKTIIGISPDSSIPVHGIGTVAITFMVDGQPYPATLTNVNHAPDAPYNLVSLSRLT</sequence>
<dbReference type="Pfam" id="PF22936">
    <property type="entry name" value="Pol_BBD"/>
    <property type="match status" value="1"/>
</dbReference>
<reference evidence="4" key="1">
    <citation type="journal article" date="2012" name="Science">
        <title>The Paleozoic origin of enzymatic lignin decomposition reconstructed from 31 fungal genomes.</title>
        <authorList>
            <person name="Floudas D."/>
            <person name="Binder M."/>
            <person name="Riley R."/>
            <person name="Barry K."/>
            <person name="Blanchette R.A."/>
            <person name="Henrissat B."/>
            <person name="Martinez A.T."/>
            <person name="Otillar R."/>
            <person name="Spatafora J.W."/>
            <person name="Yadav J.S."/>
            <person name="Aerts A."/>
            <person name="Benoit I."/>
            <person name="Boyd A."/>
            <person name="Carlson A."/>
            <person name="Copeland A."/>
            <person name="Coutinho P.M."/>
            <person name="de Vries R.P."/>
            <person name="Ferreira P."/>
            <person name="Findley K."/>
            <person name="Foster B."/>
            <person name="Gaskell J."/>
            <person name="Glotzer D."/>
            <person name="Gorecki P."/>
            <person name="Heitman J."/>
            <person name="Hesse C."/>
            <person name="Hori C."/>
            <person name="Igarashi K."/>
            <person name="Jurgens J.A."/>
            <person name="Kallen N."/>
            <person name="Kersten P."/>
            <person name="Kohler A."/>
            <person name="Kuees U."/>
            <person name="Kumar T.K.A."/>
            <person name="Kuo A."/>
            <person name="LaButti K."/>
            <person name="Larrondo L.F."/>
            <person name="Lindquist E."/>
            <person name="Ling A."/>
            <person name="Lombard V."/>
            <person name="Lucas S."/>
            <person name="Lundell T."/>
            <person name="Martin R."/>
            <person name="McLaughlin D.J."/>
            <person name="Morgenstern I."/>
            <person name="Morin E."/>
            <person name="Murat C."/>
            <person name="Nagy L.G."/>
            <person name="Nolan M."/>
            <person name="Ohm R.A."/>
            <person name="Patyshakuliyeva A."/>
            <person name="Rokas A."/>
            <person name="Ruiz-Duenas F.J."/>
            <person name="Sabat G."/>
            <person name="Salamov A."/>
            <person name="Samejima M."/>
            <person name="Schmutz J."/>
            <person name="Slot J.C."/>
            <person name="St John F."/>
            <person name="Stenlid J."/>
            <person name="Sun H."/>
            <person name="Sun S."/>
            <person name="Syed K."/>
            <person name="Tsang A."/>
            <person name="Wiebenga A."/>
            <person name="Young D."/>
            <person name="Pisabarro A."/>
            <person name="Eastwood D.C."/>
            <person name="Martin F."/>
            <person name="Cullen D."/>
            <person name="Grigoriev I.V."/>
            <person name="Hibbett D.S."/>
        </authorList>
    </citation>
    <scope>NUCLEOTIDE SEQUENCE [LARGE SCALE GENOMIC DNA]</scope>
    <source>
        <strain evidence="4">TFB10046</strain>
    </source>
</reference>
<dbReference type="AlphaFoldDB" id="J0WLC0"/>
<dbReference type="Proteomes" id="UP000006514">
    <property type="component" value="Unassembled WGS sequence"/>
</dbReference>
<evidence type="ECO:0000313" key="3">
    <source>
        <dbReference type="EMBL" id="EJD32560.1"/>
    </source>
</evidence>
<dbReference type="KEGG" id="adl:AURDEDRAFT_77593"/>
<dbReference type="InParanoid" id="J0WLC0"/>
<protein>
    <recommendedName>
        <fullName evidence="2">Retrovirus-related Pol polyprotein from transposon TNT 1-94-like beta-barrel domain-containing protein</fullName>
    </recommendedName>
</protein>
<organism evidence="3 4">
    <name type="scientific">Auricularia subglabra (strain TFB-10046 / SS5)</name>
    <name type="common">White-rot fungus</name>
    <name type="synonym">Auricularia delicata (strain TFB10046)</name>
    <dbReference type="NCBI Taxonomy" id="717982"/>
    <lineage>
        <taxon>Eukaryota</taxon>
        <taxon>Fungi</taxon>
        <taxon>Dikarya</taxon>
        <taxon>Basidiomycota</taxon>
        <taxon>Agaricomycotina</taxon>
        <taxon>Agaricomycetes</taxon>
        <taxon>Auriculariales</taxon>
        <taxon>Auriculariaceae</taxon>
        <taxon>Auricularia</taxon>
    </lineage>
</organism>
<accession>J0WLC0</accession>
<feature type="domain" description="Retrovirus-related Pol polyprotein from transposon TNT 1-94-like beta-barrel" evidence="2">
    <location>
        <begin position="69"/>
        <end position="149"/>
    </location>
</feature>
<feature type="region of interest" description="Disordered" evidence="1">
    <location>
        <begin position="1"/>
        <end position="42"/>
    </location>
</feature>
<evidence type="ECO:0000259" key="2">
    <source>
        <dbReference type="Pfam" id="PF22936"/>
    </source>
</evidence>
<dbReference type="EMBL" id="JH688850">
    <property type="protein sequence ID" value="EJD32560.1"/>
    <property type="molecule type" value="Genomic_DNA"/>
</dbReference>
<name>J0WLC0_AURST</name>
<gene>
    <name evidence="3" type="ORF">AURDEDRAFT_77593</name>
</gene>
<dbReference type="OrthoDB" id="3025757at2759"/>
<proteinExistence type="predicted"/>
<feature type="non-terminal residue" evidence="3">
    <location>
        <position position="149"/>
    </location>
</feature>
<evidence type="ECO:0000313" key="4">
    <source>
        <dbReference type="Proteomes" id="UP000006514"/>
    </source>
</evidence>
<dbReference type="InterPro" id="IPR054722">
    <property type="entry name" value="PolX-like_BBD"/>
</dbReference>
<keyword evidence="4" id="KW-1185">Reference proteome</keyword>
<evidence type="ECO:0000256" key="1">
    <source>
        <dbReference type="SAM" id="MobiDB-lite"/>
    </source>
</evidence>